<dbReference type="AlphaFoldDB" id="A0A9P7DU84"/>
<name>A0A9P7DU84_9AGAM</name>
<organism evidence="1 2">
    <name type="scientific">Suillus subaureus</name>
    <dbReference type="NCBI Taxonomy" id="48587"/>
    <lineage>
        <taxon>Eukaryota</taxon>
        <taxon>Fungi</taxon>
        <taxon>Dikarya</taxon>
        <taxon>Basidiomycota</taxon>
        <taxon>Agaricomycotina</taxon>
        <taxon>Agaricomycetes</taxon>
        <taxon>Agaricomycetidae</taxon>
        <taxon>Boletales</taxon>
        <taxon>Suillineae</taxon>
        <taxon>Suillaceae</taxon>
        <taxon>Suillus</taxon>
    </lineage>
</organism>
<dbReference type="RefSeq" id="XP_041186394.1">
    <property type="nucleotide sequence ID" value="XM_041341915.1"/>
</dbReference>
<dbReference type="OrthoDB" id="2400714at2759"/>
<evidence type="ECO:0000313" key="1">
    <source>
        <dbReference type="EMBL" id="KAG1803040.1"/>
    </source>
</evidence>
<accession>A0A9P7DU84</accession>
<evidence type="ECO:0000313" key="2">
    <source>
        <dbReference type="Proteomes" id="UP000807769"/>
    </source>
</evidence>
<proteinExistence type="predicted"/>
<dbReference type="EMBL" id="JABBWG010000074">
    <property type="protein sequence ID" value="KAG1803040.1"/>
    <property type="molecule type" value="Genomic_DNA"/>
</dbReference>
<reference evidence="1" key="1">
    <citation type="journal article" date="2020" name="New Phytol.">
        <title>Comparative genomics reveals dynamic genome evolution in host specialist ectomycorrhizal fungi.</title>
        <authorList>
            <person name="Lofgren L.A."/>
            <person name="Nguyen N.H."/>
            <person name="Vilgalys R."/>
            <person name="Ruytinx J."/>
            <person name="Liao H.L."/>
            <person name="Branco S."/>
            <person name="Kuo A."/>
            <person name="LaButti K."/>
            <person name="Lipzen A."/>
            <person name="Andreopoulos W."/>
            <person name="Pangilinan J."/>
            <person name="Riley R."/>
            <person name="Hundley H."/>
            <person name="Na H."/>
            <person name="Barry K."/>
            <person name="Grigoriev I.V."/>
            <person name="Stajich J.E."/>
            <person name="Kennedy P.G."/>
        </authorList>
    </citation>
    <scope>NUCLEOTIDE SEQUENCE</scope>
    <source>
        <strain evidence="1">MN1</strain>
    </source>
</reference>
<dbReference type="GeneID" id="64635931"/>
<gene>
    <name evidence="1" type="ORF">BJ212DRAFT_1551443</name>
</gene>
<protein>
    <submittedName>
        <fullName evidence="1">Uncharacterized protein</fullName>
    </submittedName>
</protein>
<keyword evidence="2" id="KW-1185">Reference proteome</keyword>
<comment type="caution">
    <text evidence="1">The sequence shown here is derived from an EMBL/GenBank/DDBJ whole genome shotgun (WGS) entry which is preliminary data.</text>
</comment>
<dbReference type="Proteomes" id="UP000807769">
    <property type="component" value="Unassembled WGS sequence"/>
</dbReference>
<sequence>MHLVCELDLEETLVLNSNSVFSTRTPIHCLSNWMYPVSGYLIRWTAFASSTTICSSPRSDVMHLCIYQHCCKDWTPPLCIATDTPNPAVDSLFSIYPQTFLCIFFLSDFTCHLTPLDALINPYDQVPLKGFWYRCWMRWC</sequence>